<evidence type="ECO:0000313" key="1">
    <source>
        <dbReference type="EMBL" id="KYO18855.1"/>
    </source>
</evidence>
<dbReference type="EMBL" id="AKHW03006780">
    <property type="protein sequence ID" value="KYO18855.1"/>
    <property type="molecule type" value="Genomic_DNA"/>
</dbReference>
<proteinExistence type="predicted"/>
<reference evidence="1 2" key="1">
    <citation type="journal article" date="2012" name="Genome Biol.">
        <title>Sequencing three crocodilian genomes to illuminate the evolution of archosaurs and amniotes.</title>
        <authorList>
            <person name="St John J.A."/>
            <person name="Braun E.L."/>
            <person name="Isberg S.R."/>
            <person name="Miles L.G."/>
            <person name="Chong A.Y."/>
            <person name="Gongora J."/>
            <person name="Dalzell P."/>
            <person name="Moran C."/>
            <person name="Bed'hom B."/>
            <person name="Abzhanov A."/>
            <person name="Burgess S.C."/>
            <person name="Cooksey A.M."/>
            <person name="Castoe T.A."/>
            <person name="Crawford N.G."/>
            <person name="Densmore L.D."/>
            <person name="Drew J.C."/>
            <person name="Edwards S.V."/>
            <person name="Faircloth B.C."/>
            <person name="Fujita M.K."/>
            <person name="Greenwold M.J."/>
            <person name="Hoffmann F.G."/>
            <person name="Howard J.M."/>
            <person name="Iguchi T."/>
            <person name="Janes D.E."/>
            <person name="Khan S.Y."/>
            <person name="Kohno S."/>
            <person name="de Koning A.J."/>
            <person name="Lance S.L."/>
            <person name="McCarthy F.M."/>
            <person name="McCormack J.E."/>
            <person name="Merchant M.E."/>
            <person name="Peterson D.G."/>
            <person name="Pollock D.D."/>
            <person name="Pourmand N."/>
            <person name="Raney B.J."/>
            <person name="Roessler K.A."/>
            <person name="Sanford J.R."/>
            <person name="Sawyer R.H."/>
            <person name="Schmidt C.J."/>
            <person name="Triplett E.W."/>
            <person name="Tuberville T.D."/>
            <person name="Venegas-Anaya M."/>
            <person name="Howard J.T."/>
            <person name="Jarvis E.D."/>
            <person name="Guillette L.J.Jr."/>
            <person name="Glenn T.C."/>
            <person name="Green R.E."/>
            <person name="Ray D.A."/>
        </authorList>
    </citation>
    <scope>NUCLEOTIDE SEQUENCE [LARGE SCALE GENOMIC DNA]</scope>
    <source>
        <strain evidence="1">KSC_2009_1</strain>
    </source>
</reference>
<dbReference type="Proteomes" id="UP000050525">
    <property type="component" value="Unassembled WGS sequence"/>
</dbReference>
<gene>
    <name evidence="1" type="ORF">Y1Q_0009262</name>
</gene>
<name>A0A151M2V0_ALLMI</name>
<comment type="caution">
    <text evidence="1">The sequence shown here is derived from an EMBL/GenBank/DDBJ whole genome shotgun (WGS) entry which is preliminary data.</text>
</comment>
<organism evidence="1 2">
    <name type="scientific">Alligator mississippiensis</name>
    <name type="common">American alligator</name>
    <dbReference type="NCBI Taxonomy" id="8496"/>
    <lineage>
        <taxon>Eukaryota</taxon>
        <taxon>Metazoa</taxon>
        <taxon>Chordata</taxon>
        <taxon>Craniata</taxon>
        <taxon>Vertebrata</taxon>
        <taxon>Euteleostomi</taxon>
        <taxon>Archelosauria</taxon>
        <taxon>Archosauria</taxon>
        <taxon>Crocodylia</taxon>
        <taxon>Alligatoridae</taxon>
        <taxon>Alligatorinae</taxon>
        <taxon>Alligator</taxon>
    </lineage>
</organism>
<evidence type="ECO:0000313" key="2">
    <source>
        <dbReference type="Proteomes" id="UP000050525"/>
    </source>
</evidence>
<dbReference type="AlphaFoldDB" id="A0A151M2V0"/>
<keyword evidence="2" id="KW-1185">Reference proteome</keyword>
<accession>A0A151M2V0</accession>
<protein>
    <submittedName>
        <fullName evidence="1">Uncharacterized protein</fullName>
    </submittedName>
</protein>
<sequence>MGGSSGGGGGPLPSELVRRPLVYSEPWTGALERCQKEELLVLAPASNELSIYYINGRFCLTLRMQFGVYGVHSNTGPAI</sequence>